<accession>A0A9W3DQM6</accession>
<feature type="compositionally biased region" description="Low complexity" evidence="1">
    <location>
        <begin position="103"/>
        <end position="114"/>
    </location>
</feature>
<reference evidence="3" key="2">
    <citation type="submission" date="2025-08" db="UniProtKB">
        <authorList>
            <consortium name="RefSeq"/>
        </authorList>
    </citation>
    <scope>IDENTIFICATION</scope>
    <source>
        <tissue evidence="3">Leaf</tissue>
    </source>
</reference>
<sequence>MQPGSAFRGGFKQIKSFQIFFSDLSFGQCMNLRSRGTTNLTPLVPDIRALERENRRKRREEEQQAHLVRLSFEMAHHQNQNQAGEIPLRAAQERDGQGAANLRPQRQPQHPQRQARAIGAYDQPHIHGHRLEIRAPSVENNNFEIKLGLLSTIENNK</sequence>
<dbReference type="AlphaFoldDB" id="A0A9W3DQM6"/>
<keyword evidence="2" id="KW-1185">Reference proteome</keyword>
<feature type="region of interest" description="Disordered" evidence="1">
    <location>
        <begin position="76"/>
        <end position="116"/>
    </location>
</feature>
<name>A0A9W3DQM6_RAPSA</name>
<gene>
    <name evidence="3" type="primary">LOC130512193</name>
</gene>
<organism evidence="2 3">
    <name type="scientific">Raphanus sativus</name>
    <name type="common">Radish</name>
    <name type="synonym">Raphanus raphanistrum var. sativus</name>
    <dbReference type="NCBI Taxonomy" id="3726"/>
    <lineage>
        <taxon>Eukaryota</taxon>
        <taxon>Viridiplantae</taxon>
        <taxon>Streptophyta</taxon>
        <taxon>Embryophyta</taxon>
        <taxon>Tracheophyta</taxon>
        <taxon>Spermatophyta</taxon>
        <taxon>Magnoliopsida</taxon>
        <taxon>eudicotyledons</taxon>
        <taxon>Gunneridae</taxon>
        <taxon>Pentapetalae</taxon>
        <taxon>rosids</taxon>
        <taxon>malvids</taxon>
        <taxon>Brassicales</taxon>
        <taxon>Brassicaceae</taxon>
        <taxon>Brassiceae</taxon>
        <taxon>Raphanus</taxon>
    </lineage>
</organism>
<evidence type="ECO:0000313" key="3">
    <source>
        <dbReference type="RefSeq" id="XP_056866094.1"/>
    </source>
</evidence>
<protein>
    <submittedName>
        <fullName evidence="3">Uncharacterized protein LOC130512193</fullName>
    </submittedName>
</protein>
<dbReference type="KEGG" id="rsz:130512193"/>
<dbReference type="GeneID" id="130512193"/>
<reference evidence="2" key="1">
    <citation type="journal article" date="2019" name="Database">
        <title>The radish genome database (RadishGD): an integrated information resource for radish genomics.</title>
        <authorList>
            <person name="Yu H.J."/>
            <person name="Baek S."/>
            <person name="Lee Y.J."/>
            <person name="Cho A."/>
            <person name="Mun J.H."/>
        </authorList>
    </citation>
    <scope>NUCLEOTIDE SEQUENCE [LARGE SCALE GENOMIC DNA]</scope>
    <source>
        <strain evidence="2">cv. WK10039</strain>
    </source>
</reference>
<evidence type="ECO:0000256" key="1">
    <source>
        <dbReference type="SAM" id="MobiDB-lite"/>
    </source>
</evidence>
<dbReference type="RefSeq" id="XP_056866094.1">
    <property type="nucleotide sequence ID" value="XM_057010114.1"/>
</dbReference>
<dbReference type="Proteomes" id="UP000504610">
    <property type="component" value="Chromosome 1"/>
</dbReference>
<proteinExistence type="predicted"/>
<evidence type="ECO:0000313" key="2">
    <source>
        <dbReference type="Proteomes" id="UP000504610"/>
    </source>
</evidence>